<dbReference type="GO" id="GO:0010181">
    <property type="term" value="F:FMN binding"/>
    <property type="evidence" value="ECO:0007669"/>
    <property type="project" value="InterPro"/>
</dbReference>
<protein>
    <recommendedName>
        <fullName evidence="1">Flavodoxin domain-containing protein</fullName>
    </recommendedName>
</protein>
<name>A0A4T9TB60_9ACTN</name>
<dbReference type="EMBL" id="SSTM01000002">
    <property type="protein sequence ID" value="TJW11485.1"/>
    <property type="molecule type" value="Genomic_DNA"/>
</dbReference>
<dbReference type="InterPro" id="IPR001226">
    <property type="entry name" value="Flavodoxin_CS"/>
</dbReference>
<dbReference type="Gene3D" id="3.40.50.360">
    <property type="match status" value="1"/>
</dbReference>
<dbReference type="Proteomes" id="UP000309454">
    <property type="component" value="Unassembled WGS sequence"/>
</dbReference>
<dbReference type="PROSITE" id="PS00201">
    <property type="entry name" value="FLAVODOXIN"/>
    <property type="match status" value="1"/>
</dbReference>
<dbReference type="OrthoDB" id="3253043at2"/>
<sequence length="207" mass="23037">MPVLSVCAMSSSSTMPTERTPRMRAAVIYCSQTGFTKKYAEWLAEDLGCEAVPYSEKNSVALDDVDALVFCSWFHAASVKGAKWLKKVMRDHPNLRVVVLATGATPMPCDMWPASETEEAFHRTFPENEYPAFPHFYCQGGFDFERLGAADKIAMKMFFKANAKAAESDPKAAEMLRVMGEGFDGTRREYLEPVLACLSAMEKGEQC</sequence>
<feature type="domain" description="Flavodoxin" evidence="1">
    <location>
        <begin position="27"/>
        <end position="165"/>
    </location>
</feature>
<keyword evidence="3" id="KW-1185">Reference proteome</keyword>
<organism evidence="2 3">
    <name type="scientific">Parvibacter caecicola</name>
    <dbReference type="NCBI Taxonomy" id="747645"/>
    <lineage>
        <taxon>Bacteria</taxon>
        <taxon>Bacillati</taxon>
        <taxon>Actinomycetota</taxon>
        <taxon>Coriobacteriia</taxon>
        <taxon>Coriobacteriales</taxon>
        <taxon>Coriobacteriaceae</taxon>
        <taxon>Parvibacter</taxon>
    </lineage>
</organism>
<dbReference type="Pfam" id="PF12724">
    <property type="entry name" value="Flavodoxin_5"/>
    <property type="match status" value="1"/>
</dbReference>
<accession>A0A4T9TB60</accession>
<proteinExistence type="predicted"/>
<dbReference type="SUPFAM" id="SSF52218">
    <property type="entry name" value="Flavoproteins"/>
    <property type="match status" value="1"/>
</dbReference>
<evidence type="ECO:0000313" key="3">
    <source>
        <dbReference type="Proteomes" id="UP000309454"/>
    </source>
</evidence>
<reference evidence="2 3" key="1">
    <citation type="submission" date="2019-04" db="EMBL/GenBank/DDBJ databases">
        <title>Microbes associate with the intestines of laboratory mice.</title>
        <authorList>
            <person name="Navarre W."/>
            <person name="Wong E."/>
            <person name="Huang K.C."/>
            <person name="Tropini C."/>
            <person name="Ng K."/>
            <person name="Yu B."/>
        </authorList>
    </citation>
    <scope>NUCLEOTIDE SEQUENCE [LARGE SCALE GENOMIC DNA]</scope>
    <source>
        <strain evidence="2 3">NM48_B13</strain>
    </source>
</reference>
<dbReference type="InterPro" id="IPR026816">
    <property type="entry name" value="Flavodoxin_dom"/>
</dbReference>
<evidence type="ECO:0000313" key="2">
    <source>
        <dbReference type="EMBL" id="TJW11485.1"/>
    </source>
</evidence>
<dbReference type="AlphaFoldDB" id="A0A4T9TB60"/>
<evidence type="ECO:0000259" key="1">
    <source>
        <dbReference type="Pfam" id="PF12724"/>
    </source>
</evidence>
<gene>
    <name evidence="2" type="ORF">E5982_04605</name>
</gene>
<dbReference type="InterPro" id="IPR029039">
    <property type="entry name" value="Flavoprotein-like_sf"/>
</dbReference>
<comment type="caution">
    <text evidence="2">The sequence shown here is derived from an EMBL/GenBank/DDBJ whole genome shotgun (WGS) entry which is preliminary data.</text>
</comment>
<dbReference type="GO" id="GO:0009055">
    <property type="term" value="F:electron transfer activity"/>
    <property type="evidence" value="ECO:0007669"/>
    <property type="project" value="InterPro"/>
</dbReference>